<feature type="domain" description="CCHC-type" evidence="10">
    <location>
        <begin position="240"/>
        <end position="255"/>
    </location>
</feature>
<dbReference type="Gene3D" id="4.10.60.10">
    <property type="entry name" value="Zinc finger, CCHC-type"/>
    <property type="match status" value="1"/>
</dbReference>
<evidence type="ECO:0000259" key="11">
    <source>
        <dbReference type="PROSITE" id="PS50878"/>
    </source>
</evidence>
<dbReference type="InterPro" id="IPR001878">
    <property type="entry name" value="Znf_CCHC"/>
</dbReference>
<dbReference type="EMBL" id="JACEFO010001795">
    <property type="protein sequence ID" value="KAF8701975.1"/>
    <property type="molecule type" value="Genomic_DNA"/>
</dbReference>
<dbReference type="Pfam" id="PF00078">
    <property type="entry name" value="RVT_1"/>
    <property type="match status" value="1"/>
</dbReference>
<dbReference type="Gene3D" id="3.30.70.270">
    <property type="match status" value="1"/>
</dbReference>
<feature type="region of interest" description="Disordered" evidence="9">
    <location>
        <begin position="174"/>
        <end position="211"/>
    </location>
</feature>
<evidence type="ECO:0000256" key="9">
    <source>
        <dbReference type="SAM" id="MobiDB-lite"/>
    </source>
</evidence>
<dbReference type="GO" id="GO:0008270">
    <property type="term" value="F:zinc ion binding"/>
    <property type="evidence" value="ECO:0007669"/>
    <property type="project" value="UniProtKB-KW"/>
</dbReference>
<keyword evidence="7" id="KW-0695">RNA-directed DNA polymerase</keyword>
<dbReference type="GO" id="GO:0006508">
    <property type="term" value="P:proteolysis"/>
    <property type="evidence" value="ECO:0007669"/>
    <property type="project" value="UniProtKB-KW"/>
</dbReference>
<dbReference type="InterPro" id="IPR043128">
    <property type="entry name" value="Rev_trsase/Diguanyl_cyclase"/>
</dbReference>
<evidence type="ECO:0000256" key="1">
    <source>
        <dbReference type="ARBA" id="ARBA00022670"/>
    </source>
</evidence>
<evidence type="ECO:0008006" key="14">
    <source>
        <dbReference type="Google" id="ProtNLM"/>
    </source>
</evidence>
<dbReference type="OrthoDB" id="784533at2759"/>
<dbReference type="GO" id="GO:0003964">
    <property type="term" value="F:RNA-directed DNA polymerase activity"/>
    <property type="evidence" value="ECO:0007669"/>
    <property type="project" value="UniProtKB-KW"/>
</dbReference>
<dbReference type="Pfam" id="PF00098">
    <property type="entry name" value="zf-CCHC"/>
    <property type="match status" value="1"/>
</dbReference>
<reference evidence="12" key="1">
    <citation type="submission" date="2020-07" db="EMBL/GenBank/DDBJ databases">
        <title>Genome sequence and genetic diversity analysis of an under-domesticated orphan crop, white fonio (Digitaria exilis).</title>
        <authorList>
            <person name="Bennetzen J.L."/>
            <person name="Chen S."/>
            <person name="Ma X."/>
            <person name="Wang X."/>
            <person name="Yssel A.E.J."/>
            <person name="Chaluvadi S.R."/>
            <person name="Johnson M."/>
            <person name="Gangashetty P."/>
            <person name="Hamidou F."/>
            <person name="Sanogo M.D."/>
            <person name="Zwaenepoel A."/>
            <person name="Wallace J."/>
            <person name="Van De Peer Y."/>
            <person name="Van Deynze A."/>
        </authorList>
    </citation>
    <scope>NUCLEOTIDE SEQUENCE</scope>
    <source>
        <tissue evidence="12">Leaves</tissue>
    </source>
</reference>
<evidence type="ECO:0000256" key="7">
    <source>
        <dbReference type="ARBA" id="ARBA00022918"/>
    </source>
</evidence>
<keyword evidence="4" id="KW-0540">Nuclease</keyword>
<evidence type="ECO:0000256" key="2">
    <source>
        <dbReference type="ARBA" id="ARBA00022679"/>
    </source>
</evidence>
<evidence type="ECO:0000256" key="8">
    <source>
        <dbReference type="PROSITE-ProRule" id="PRU00047"/>
    </source>
</evidence>
<gene>
    <name evidence="12" type="ORF">HU200_033309</name>
</gene>
<evidence type="ECO:0000256" key="4">
    <source>
        <dbReference type="ARBA" id="ARBA00022722"/>
    </source>
</evidence>
<keyword evidence="1" id="KW-0645">Protease</keyword>
<proteinExistence type="predicted"/>
<evidence type="ECO:0000313" key="12">
    <source>
        <dbReference type="EMBL" id="KAF8701975.1"/>
    </source>
</evidence>
<evidence type="ECO:0000313" key="13">
    <source>
        <dbReference type="Proteomes" id="UP000636709"/>
    </source>
</evidence>
<dbReference type="GO" id="GO:0003676">
    <property type="term" value="F:nucleic acid binding"/>
    <property type="evidence" value="ECO:0007669"/>
    <property type="project" value="InterPro"/>
</dbReference>
<protein>
    <recommendedName>
        <fullName evidence="14">Reverse transcriptase</fullName>
    </recommendedName>
</protein>
<keyword evidence="8" id="KW-0862">Zinc</keyword>
<dbReference type="AlphaFoldDB" id="A0A835BVL5"/>
<dbReference type="InterPro" id="IPR053134">
    <property type="entry name" value="RNA-dir_DNA_polymerase"/>
</dbReference>
<keyword evidence="6" id="KW-0378">Hydrolase</keyword>
<dbReference type="PROSITE" id="PS50878">
    <property type="entry name" value="RT_POL"/>
    <property type="match status" value="1"/>
</dbReference>
<dbReference type="SMART" id="SM00343">
    <property type="entry name" value="ZnF_C2HC"/>
    <property type="match status" value="1"/>
</dbReference>
<dbReference type="FunFam" id="3.10.10.10:FF:000007">
    <property type="entry name" value="Retrovirus-related Pol polyprotein from transposon 17.6-like Protein"/>
    <property type="match status" value="1"/>
</dbReference>
<keyword evidence="5" id="KW-0255">Endonuclease</keyword>
<keyword evidence="3" id="KW-0548">Nucleotidyltransferase</keyword>
<dbReference type="Proteomes" id="UP000636709">
    <property type="component" value="Unassembled WGS sequence"/>
</dbReference>
<keyword evidence="8" id="KW-0863">Zinc-finger</keyword>
<name>A0A835BVL5_9POAL</name>
<dbReference type="PROSITE" id="PS50158">
    <property type="entry name" value="ZF_CCHC"/>
    <property type="match status" value="1"/>
</dbReference>
<comment type="caution">
    <text evidence="12">The sequence shown here is derived from an EMBL/GenBank/DDBJ whole genome shotgun (WGS) entry which is preliminary data.</text>
</comment>
<dbReference type="InterPro" id="IPR000477">
    <property type="entry name" value="RT_dom"/>
</dbReference>
<keyword evidence="8" id="KW-0479">Metal-binding</keyword>
<feature type="domain" description="Reverse transcriptase" evidence="11">
    <location>
        <begin position="334"/>
        <end position="561"/>
    </location>
</feature>
<feature type="compositionally biased region" description="Polar residues" evidence="9">
    <location>
        <begin position="180"/>
        <end position="197"/>
    </location>
</feature>
<dbReference type="GO" id="GO:0008233">
    <property type="term" value="F:peptidase activity"/>
    <property type="evidence" value="ECO:0007669"/>
    <property type="project" value="UniProtKB-KW"/>
</dbReference>
<dbReference type="CDD" id="cd01647">
    <property type="entry name" value="RT_LTR"/>
    <property type="match status" value="1"/>
</dbReference>
<dbReference type="GO" id="GO:0004519">
    <property type="term" value="F:endonuclease activity"/>
    <property type="evidence" value="ECO:0007669"/>
    <property type="project" value="UniProtKB-KW"/>
</dbReference>
<dbReference type="InterPro" id="IPR043502">
    <property type="entry name" value="DNA/RNA_pol_sf"/>
</dbReference>
<evidence type="ECO:0000256" key="6">
    <source>
        <dbReference type="ARBA" id="ARBA00022801"/>
    </source>
</evidence>
<dbReference type="SUPFAM" id="SSF56672">
    <property type="entry name" value="DNA/RNA polymerases"/>
    <property type="match status" value="1"/>
</dbReference>
<dbReference type="SUPFAM" id="SSF57756">
    <property type="entry name" value="Retrovirus zinc finger-like domains"/>
    <property type="match status" value="1"/>
</dbReference>
<dbReference type="PANTHER" id="PTHR24559">
    <property type="entry name" value="TRANSPOSON TY3-I GAG-POL POLYPROTEIN"/>
    <property type="match status" value="1"/>
</dbReference>
<organism evidence="12 13">
    <name type="scientific">Digitaria exilis</name>
    <dbReference type="NCBI Taxonomy" id="1010633"/>
    <lineage>
        <taxon>Eukaryota</taxon>
        <taxon>Viridiplantae</taxon>
        <taxon>Streptophyta</taxon>
        <taxon>Embryophyta</taxon>
        <taxon>Tracheophyta</taxon>
        <taxon>Spermatophyta</taxon>
        <taxon>Magnoliopsida</taxon>
        <taxon>Liliopsida</taxon>
        <taxon>Poales</taxon>
        <taxon>Poaceae</taxon>
        <taxon>PACMAD clade</taxon>
        <taxon>Panicoideae</taxon>
        <taxon>Panicodae</taxon>
        <taxon>Paniceae</taxon>
        <taxon>Anthephorinae</taxon>
        <taxon>Digitaria</taxon>
    </lineage>
</organism>
<keyword evidence="2" id="KW-0808">Transferase</keyword>
<evidence type="ECO:0000256" key="3">
    <source>
        <dbReference type="ARBA" id="ARBA00022695"/>
    </source>
</evidence>
<accession>A0A835BVL5</accession>
<keyword evidence="13" id="KW-1185">Reference proteome</keyword>
<sequence>MVGTRGSSGTGNQNQNQPATMEDLVRMQTQTMQQLTQAIALMQQKLQNPPVQPPHQPIRDRRGEFLKGRPPKEKVLYASGQFEGAALDWWEAYQYAHPNRNQITWHVTAYRDKFLELARYAPDEVSTDRKRQTRFRGGLQDALQLQLMCITFATFGELVDGALMVEHKHREIEDKKRRIMNQQSRSNVRSRYNPQQVNQQRARYPPPPQQQQQRYQNVQQNAQASRTTQANTIPVGPRACYHCGEQGHYANSCPQKGNRGQQNYAKDRLNHVGAETTEGATDVVANHAEGTELKDIRVVNEYPDVFPDELPAKRPYRMGVKELKKLKEELRALIAKGYIRPSSSPWGAPVLFVDKKDGTQRMCIDYRALNEVTIKNKYPLPRIDDLFDQLRGACVFSKIDLRSGYHQMRIRVTDIPKTAFTTQYGLYEFTVMSFGLTNAPAYFMYLMNSVFMDYLDKFVVVFIDDILVFSKNEEEHEEHLRLVMQRLREHQLYAKLSKCEFWLKEGKCKGLVRASSRAEDMATCCFCRRISDVEQRPFHAGDIDQQIEIVQRRRGWFTASVFAHDAFLSSMLRHILAAVEARLGLAWANKRAKLEARLGSSQAARCLGLGSLSRAHVSDLFIQPYPGLSSDTNTGEVYTSTTKKFDLGEALHLNATHRQSRQLGDLLSLADTASAVGKWYSMFFLVIEASVARREKMECSASYEVMLEQRWEMVNENGVGSKLASKRALVGGVMEAKQESLMNSQQGDAHYNSGSRRGRMWERMLLEQYRGGWVDEEDDAGKVAGGSVLVERFAVKRLNGDVVQTGGSVRPPPEGRNSSYLIVKGPVDEETRFWGPWI</sequence>
<dbReference type="InterPro" id="IPR036875">
    <property type="entry name" value="Znf_CCHC_sf"/>
</dbReference>
<dbReference type="Gene3D" id="3.10.10.10">
    <property type="entry name" value="HIV Type 1 Reverse Transcriptase, subunit A, domain 1"/>
    <property type="match status" value="1"/>
</dbReference>
<evidence type="ECO:0000256" key="5">
    <source>
        <dbReference type="ARBA" id="ARBA00022759"/>
    </source>
</evidence>
<evidence type="ECO:0000259" key="10">
    <source>
        <dbReference type="PROSITE" id="PS50158"/>
    </source>
</evidence>
<dbReference type="PANTHER" id="PTHR24559:SF444">
    <property type="entry name" value="REVERSE TRANSCRIPTASE DOMAIN-CONTAINING PROTEIN"/>
    <property type="match status" value="1"/>
</dbReference>